<organism evidence="5 6">
    <name type="scientific">Moelleriella libera RCEF 2490</name>
    <dbReference type="NCBI Taxonomy" id="1081109"/>
    <lineage>
        <taxon>Eukaryota</taxon>
        <taxon>Fungi</taxon>
        <taxon>Dikarya</taxon>
        <taxon>Ascomycota</taxon>
        <taxon>Pezizomycotina</taxon>
        <taxon>Sordariomycetes</taxon>
        <taxon>Hypocreomycetidae</taxon>
        <taxon>Hypocreales</taxon>
        <taxon>Clavicipitaceae</taxon>
        <taxon>Moelleriella</taxon>
    </lineage>
</organism>
<dbReference type="PRINTS" id="PR00682">
    <property type="entry name" value="IPNSYNTHASE"/>
</dbReference>
<dbReference type="GO" id="GO:0051213">
    <property type="term" value="F:dioxygenase activity"/>
    <property type="evidence" value="ECO:0007669"/>
    <property type="project" value="UniProtKB-KW"/>
</dbReference>
<keyword evidence="3" id="KW-0408">Iron</keyword>
<evidence type="ECO:0000256" key="3">
    <source>
        <dbReference type="RuleBase" id="RU003682"/>
    </source>
</evidence>
<gene>
    <name evidence="5" type="ORF">AAL_01784</name>
</gene>
<dbReference type="AlphaFoldDB" id="A0A166UFU5"/>
<dbReference type="InterPro" id="IPR026992">
    <property type="entry name" value="DIOX_N"/>
</dbReference>
<dbReference type="Pfam" id="PF14226">
    <property type="entry name" value="DIOX_N"/>
    <property type="match status" value="1"/>
</dbReference>
<dbReference type="EMBL" id="AZGY01000002">
    <property type="protein sequence ID" value="OAA32452.1"/>
    <property type="molecule type" value="Genomic_DNA"/>
</dbReference>
<dbReference type="Gene3D" id="2.60.120.330">
    <property type="entry name" value="B-lactam Antibiotic, Isopenicillin N Synthase, Chain"/>
    <property type="match status" value="1"/>
</dbReference>
<evidence type="ECO:0000313" key="6">
    <source>
        <dbReference type="Proteomes" id="UP000078544"/>
    </source>
</evidence>
<keyword evidence="3" id="KW-0560">Oxidoreductase</keyword>
<evidence type="ECO:0000256" key="2">
    <source>
        <dbReference type="ARBA" id="ARBA00022964"/>
    </source>
</evidence>
<dbReference type="PROSITE" id="PS51471">
    <property type="entry name" value="FE2OG_OXY"/>
    <property type="match status" value="1"/>
</dbReference>
<dbReference type="InterPro" id="IPR027443">
    <property type="entry name" value="IPNS-like_sf"/>
</dbReference>
<dbReference type="GO" id="GO:0044283">
    <property type="term" value="P:small molecule biosynthetic process"/>
    <property type="evidence" value="ECO:0007669"/>
    <property type="project" value="UniProtKB-ARBA"/>
</dbReference>
<accession>A0A166UFU5</accession>
<name>A0A166UFU5_9HYPO</name>
<keyword evidence="2" id="KW-0223">Dioxygenase</keyword>
<dbReference type="Proteomes" id="UP000078544">
    <property type="component" value="Unassembled WGS sequence"/>
</dbReference>
<dbReference type="InterPro" id="IPR050231">
    <property type="entry name" value="Iron_ascorbate_oxido_reductase"/>
</dbReference>
<evidence type="ECO:0000259" key="4">
    <source>
        <dbReference type="PROSITE" id="PS51471"/>
    </source>
</evidence>
<dbReference type="OrthoDB" id="627829at2759"/>
<sequence length="362" mass="40420">MLDHQTTSVRIASPGGPVTRKVLRTPLRDALPSEIPIIDVSTIFSSSVADRQNVARQVNDAATNMGFFYIKNHGIPSSLIQDINNAALRFYRQSPEKKLEADVAQSAHYNGYRAPNTLSLNPDEGIDVREAFSFTYDPRLDPQVASWQEIPAPIMEHIGIEHHHFSATAQIPGFKDAVVAYFQACLALARALTRTFALSLGLPETAFDSKVVYPDATLNMNYYPPIIRSPPADGNTRVSIGSHTDFQLFTILWQDAAGGLQVLNRDGQWINAKPIPGTFVVNIADCLQRITNDKYVSTIHRAQNWSGRERISLAFFWGFGLHEKCQVLDNCVAPGSSKKYEDIQCSEWLRQRVRDMTQLGED</sequence>
<feature type="domain" description="Fe2OG dioxygenase" evidence="4">
    <location>
        <begin position="213"/>
        <end position="319"/>
    </location>
</feature>
<evidence type="ECO:0000256" key="1">
    <source>
        <dbReference type="ARBA" id="ARBA00008056"/>
    </source>
</evidence>
<dbReference type="Pfam" id="PF03171">
    <property type="entry name" value="2OG-FeII_Oxy"/>
    <property type="match status" value="1"/>
</dbReference>
<dbReference type="InterPro" id="IPR005123">
    <property type="entry name" value="Oxoglu/Fe-dep_dioxygenase_dom"/>
</dbReference>
<dbReference type="STRING" id="1081109.A0A166UFU5"/>
<comment type="caution">
    <text evidence="5">The sequence shown here is derived from an EMBL/GenBank/DDBJ whole genome shotgun (WGS) entry which is preliminary data.</text>
</comment>
<protein>
    <submittedName>
        <fullName evidence="5">2OG-Fe(II) oxygenase</fullName>
    </submittedName>
</protein>
<dbReference type="SUPFAM" id="SSF51197">
    <property type="entry name" value="Clavaminate synthase-like"/>
    <property type="match status" value="1"/>
</dbReference>
<reference evidence="5 6" key="1">
    <citation type="journal article" date="2016" name="Genome Biol. Evol.">
        <title>Divergent and convergent evolution of fungal pathogenicity.</title>
        <authorList>
            <person name="Shang Y."/>
            <person name="Xiao G."/>
            <person name="Zheng P."/>
            <person name="Cen K."/>
            <person name="Zhan S."/>
            <person name="Wang C."/>
        </authorList>
    </citation>
    <scope>NUCLEOTIDE SEQUENCE [LARGE SCALE GENOMIC DNA]</scope>
    <source>
        <strain evidence="5 6">RCEF 2490</strain>
    </source>
</reference>
<dbReference type="InterPro" id="IPR044861">
    <property type="entry name" value="IPNS-like_FE2OG_OXY"/>
</dbReference>
<dbReference type="PANTHER" id="PTHR47990">
    <property type="entry name" value="2-OXOGLUTARATE (2OG) AND FE(II)-DEPENDENT OXYGENASE SUPERFAMILY PROTEIN-RELATED"/>
    <property type="match status" value="1"/>
</dbReference>
<proteinExistence type="inferred from homology"/>
<evidence type="ECO:0000313" key="5">
    <source>
        <dbReference type="EMBL" id="OAA32452.1"/>
    </source>
</evidence>
<keyword evidence="6" id="KW-1185">Reference proteome</keyword>
<comment type="similarity">
    <text evidence="1 3">Belongs to the iron/ascorbate-dependent oxidoreductase family.</text>
</comment>
<keyword evidence="3" id="KW-0479">Metal-binding</keyword>
<dbReference type="GO" id="GO:0046872">
    <property type="term" value="F:metal ion binding"/>
    <property type="evidence" value="ECO:0007669"/>
    <property type="project" value="UniProtKB-KW"/>
</dbReference>